<dbReference type="Proteomes" id="UP000515154">
    <property type="component" value="Linkage group LG4"/>
</dbReference>
<proteinExistence type="predicted"/>
<evidence type="ECO:0000313" key="1">
    <source>
        <dbReference type="Proteomes" id="UP000515154"/>
    </source>
</evidence>
<dbReference type="AlphaFoldDB" id="A0A7E6ESX9"/>
<organism evidence="1 2">
    <name type="scientific">Octopus sinensis</name>
    <name type="common">East Asian common octopus</name>
    <dbReference type="NCBI Taxonomy" id="2607531"/>
    <lineage>
        <taxon>Eukaryota</taxon>
        <taxon>Metazoa</taxon>
        <taxon>Spiralia</taxon>
        <taxon>Lophotrochozoa</taxon>
        <taxon>Mollusca</taxon>
        <taxon>Cephalopoda</taxon>
        <taxon>Coleoidea</taxon>
        <taxon>Octopodiformes</taxon>
        <taxon>Octopoda</taxon>
        <taxon>Incirrata</taxon>
        <taxon>Octopodidae</taxon>
        <taxon>Octopus</taxon>
    </lineage>
</organism>
<reference evidence="2" key="1">
    <citation type="submission" date="2025-08" db="UniProtKB">
        <authorList>
            <consortium name="RefSeq"/>
        </authorList>
    </citation>
    <scope>IDENTIFICATION</scope>
</reference>
<sequence>MENLLPEGEHVPSSWESGGYELSKRKIQDLNKTIRALKRGRTYKSYQERMKVKKLEQEKAKAASRVKVWKPVSDYHLNKVLGSSAAKTEMNSFESDSHTKTIEPMMRGREEKTSFADAVRDVLAHRRQLKIRAAAFISLLPDKIREYKIESLRSYMTNLYDILQTLINIKNKDLKSRTAITPGTLRALKQEPAALNQPCFRTRQNSGESSIKSWDEMLNMKSNENYSIPTKKDGITTNMPLWQILATEYIDDINWMPKHGSTVCSPAKETLVDRMVLGWNQVRAKQAKDTEYAIKTIERKNMDRFRVLNFFLNQRHISFEHFCKKVKVAFPEVRIQIRHDKDIEKVSWLYELDDLCQSYKDADPTLHFPELKRLQRFFKFELQEIPFIKAKLCLYVMSVPAYEILKCEIQKALMATLKILFLPEGLLKEWLSIRHLPMLVTD</sequence>
<dbReference type="KEGG" id="osn:118762918"/>
<evidence type="ECO:0000313" key="2">
    <source>
        <dbReference type="RefSeq" id="XP_036357857.1"/>
    </source>
</evidence>
<accession>A0A7E6ESX9</accession>
<protein>
    <submittedName>
        <fullName evidence="2">Uncharacterized protein LOC118762918</fullName>
    </submittedName>
</protein>
<name>A0A7E6ESX9_9MOLL</name>
<dbReference type="RefSeq" id="XP_036357857.1">
    <property type="nucleotide sequence ID" value="XM_036501964.1"/>
</dbReference>
<keyword evidence="1" id="KW-1185">Reference proteome</keyword>
<gene>
    <name evidence="2" type="primary">LOC118762918</name>
</gene>